<feature type="compositionally biased region" description="Basic and acidic residues" evidence="1">
    <location>
        <begin position="59"/>
        <end position="69"/>
    </location>
</feature>
<dbReference type="AlphaFoldDB" id="A0A835CJQ7"/>
<gene>
    <name evidence="2" type="ORF">G2W53_003950</name>
</gene>
<feature type="region of interest" description="Disordered" evidence="1">
    <location>
        <begin position="19"/>
        <end position="69"/>
    </location>
</feature>
<sequence length="69" mass="7821">MLALEAIKLIRSLRIYGSHRYLKKKKTPKQRGGKQGRPRPPSKGNYGPRSQGVATPKSWGRDPRGPTYF</sequence>
<accession>A0A835CJQ7</accession>
<feature type="compositionally biased region" description="Basic residues" evidence="1">
    <location>
        <begin position="20"/>
        <end position="37"/>
    </location>
</feature>
<protein>
    <submittedName>
        <fullName evidence="2">Uncharacterized protein</fullName>
    </submittedName>
</protein>
<dbReference type="EMBL" id="JAAIUW010000002">
    <property type="protein sequence ID" value="KAF7841652.1"/>
    <property type="molecule type" value="Genomic_DNA"/>
</dbReference>
<comment type="caution">
    <text evidence="2">The sequence shown here is derived from an EMBL/GenBank/DDBJ whole genome shotgun (WGS) entry which is preliminary data.</text>
</comment>
<evidence type="ECO:0000313" key="2">
    <source>
        <dbReference type="EMBL" id="KAF7841652.1"/>
    </source>
</evidence>
<reference evidence="2" key="1">
    <citation type="submission" date="2020-09" db="EMBL/GenBank/DDBJ databases">
        <title>Genome-Enabled Discovery of Anthraquinone Biosynthesis in Senna tora.</title>
        <authorList>
            <person name="Kang S.-H."/>
            <person name="Pandey R.P."/>
            <person name="Lee C.-M."/>
            <person name="Sim J.-S."/>
            <person name="Jeong J.-T."/>
            <person name="Choi B.-S."/>
            <person name="Jung M."/>
            <person name="Ginzburg D."/>
            <person name="Zhao K."/>
            <person name="Won S.Y."/>
            <person name="Oh T.-J."/>
            <person name="Yu Y."/>
            <person name="Kim N.-H."/>
            <person name="Lee O.R."/>
            <person name="Lee T.-H."/>
            <person name="Bashyal P."/>
            <person name="Kim T.-S."/>
            <person name="Lee W.-H."/>
            <person name="Kawkins C."/>
            <person name="Kim C.-K."/>
            <person name="Kim J.S."/>
            <person name="Ahn B.O."/>
            <person name="Rhee S.Y."/>
            <person name="Sohng J.K."/>
        </authorList>
    </citation>
    <scope>NUCLEOTIDE SEQUENCE</scope>
    <source>
        <tissue evidence="2">Leaf</tissue>
    </source>
</reference>
<evidence type="ECO:0000313" key="3">
    <source>
        <dbReference type="Proteomes" id="UP000634136"/>
    </source>
</evidence>
<proteinExistence type="predicted"/>
<keyword evidence="3" id="KW-1185">Reference proteome</keyword>
<name>A0A835CJQ7_9FABA</name>
<evidence type="ECO:0000256" key="1">
    <source>
        <dbReference type="SAM" id="MobiDB-lite"/>
    </source>
</evidence>
<dbReference type="Proteomes" id="UP000634136">
    <property type="component" value="Unassembled WGS sequence"/>
</dbReference>
<organism evidence="2 3">
    <name type="scientific">Senna tora</name>
    <dbReference type="NCBI Taxonomy" id="362788"/>
    <lineage>
        <taxon>Eukaryota</taxon>
        <taxon>Viridiplantae</taxon>
        <taxon>Streptophyta</taxon>
        <taxon>Embryophyta</taxon>
        <taxon>Tracheophyta</taxon>
        <taxon>Spermatophyta</taxon>
        <taxon>Magnoliopsida</taxon>
        <taxon>eudicotyledons</taxon>
        <taxon>Gunneridae</taxon>
        <taxon>Pentapetalae</taxon>
        <taxon>rosids</taxon>
        <taxon>fabids</taxon>
        <taxon>Fabales</taxon>
        <taxon>Fabaceae</taxon>
        <taxon>Caesalpinioideae</taxon>
        <taxon>Cassia clade</taxon>
        <taxon>Senna</taxon>
    </lineage>
</organism>